<gene>
    <name evidence="1" type="ORF">M9H77_08942</name>
</gene>
<evidence type="ECO:0000313" key="2">
    <source>
        <dbReference type="Proteomes" id="UP001060085"/>
    </source>
</evidence>
<protein>
    <submittedName>
        <fullName evidence="1">Uncharacterized protein</fullName>
    </submittedName>
</protein>
<comment type="caution">
    <text evidence="1">The sequence shown here is derived from an EMBL/GenBank/DDBJ whole genome shotgun (WGS) entry which is preliminary data.</text>
</comment>
<dbReference type="EMBL" id="CM044702">
    <property type="protein sequence ID" value="KAI5677992.1"/>
    <property type="molecule type" value="Genomic_DNA"/>
</dbReference>
<reference evidence="2" key="1">
    <citation type="journal article" date="2023" name="Nat. Plants">
        <title>Single-cell RNA sequencing provides a high-resolution roadmap for understanding the multicellular compartmentation of specialized metabolism.</title>
        <authorList>
            <person name="Sun S."/>
            <person name="Shen X."/>
            <person name="Li Y."/>
            <person name="Li Y."/>
            <person name="Wang S."/>
            <person name="Li R."/>
            <person name="Zhang H."/>
            <person name="Shen G."/>
            <person name="Guo B."/>
            <person name="Wei J."/>
            <person name="Xu J."/>
            <person name="St-Pierre B."/>
            <person name="Chen S."/>
            <person name="Sun C."/>
        </authorList>
    </citation>
    <scope>NUCLEOTIDE SEQUENCE [LARGE SCALE GENOMIC DNA]</scope>
</reference>
<accession>A0ACC0BZ54</accession>
<proteinExistence type="predicted"/>
<keyword evidence="2" id="KW-1185">Reference proteome</keyword>
<evidence type="ECO:0000313" key="1">
    <source>
        <dbReference type="EMBL" id="KAI5677992.1"/>
    </source>
</evidence>
<dbReference type="Proteomes" id="UP001060085">
    <property type="component" value="Linkage Group LG02"/>
</dbReference>
<organism evidence="1 2">
    <name type="scientific">Catharanthus roseus</name>
    <name type="common">Madagascar periwinkle</name>
    <name type="synonym">Vinca rosea</name>
    <dbReference type="NCBI Taxonomy" id="4058"/>
    <lineage>
        <taxon>Eukaryota</taxon>
        <taxon>Viridiplantae</taxon>
        <taxon>Streptophyta</taxon>
        <taxon>Embryophyta</taxon>
        <taxon>Tracheophyta</taxon>
        <taxon>Spermatophyta</taxon>
        <taxon>Magnoliopsida</taxon>
        <taxon>eudicotyledons</taxon>
        <taxon>Gunneridae</taxon>
        <taxon>Pentapetalae</taxon>
        <taxon>asterids</taxon>
        <taxon>lamiids</taxon>
        <taxon>Gentianales</taxon>
        <taxon>Apocynaceae</taxon>
        <taxon>Rauvolfioideae</taxon>
        <taxon>Vinceae</taxon>
        <taxon>Catharanthinae</taxon>
        <taxon>Catharanthus</taxon>
    </lineage>
</organism>
<sequence>MLVNTRVRLPVYSLFQAALMLVSGLILQRVNAKGQVSRPNTHPVREHMKIAQDGKRLLDSQVAGKNLARLLIERQNKGEETGRASCDNEENKGSSFLIQFLQVTIPRVPRLLRLLLLPKFTSLAVSKWKMKAVRMEDKKAILVLRMFSCGLLQITIKISSKRFSFRFKMQKSFLKMLICPLLASKRDEDFESFLLMWFEDWEETL</sequence>
<name>A0ACC0BZ54_CATRO</name>